<evidence type="ECO:0000256" key="4">
    <source>
        <dbReference type="ARBA" id="ARBA00006263"/>
    </source>
</evidence>
<evidence type="ECO:0000256" key="9">
    <source>
        <dbReference type="ARBA" id="ARBA00022989"/>
    </source>
</evidence>
<keyword evidence="7 11" id="KW-0169">Cobalamin biosynthesis</keyword>
<dbReference type="InterPro" id="IPR004485">
    <property type="entry name" value="Cobalamin_biosynth_CobD/CbiB"/>
</dbReference>
<evidence type="ECO:0000256" key="6">
    <source>
        <dbReference type="ARBA" id="ARBA00022475"/>
    </source>
</evidence>
<evidence type="ECO:0000256" key="8">
    <source>
        <dbReference type="ARBA" id="ARBA00022692"/>
    </source>
</evidence>
<comment type="subcellular location">
    <subcellularLocation>
        <location evidence="2 11">Cell membrane</location>
        <topology evidence="2 11">Multi-pass membrane protein</topology>
    </subcellularLocation>
</comment>
<keyword evidence="9 11" id="KW-1133">Transmembrane helix</keyword>
<gene>
    <name evidence="12" type="primary">cbiB</name>
    <name evidence="11" type="synonym">cobD</name>
    <name evidence="12" type="ORF">LPQ35_08360</name>
</gene>
<dbReference type="PANTHER" id="PTHR34308">
    <property type="entry name" value="COBALAMIN BIOSYNTHESIS PROTEIN CBIB"/>
    <property type="match status" value="1"/>
</dbReference>
<keyword evidence="6 11" id="KW-1003">Cell membrane</keyword>
<comment type="function">
    <text evidence="1 11">Converts cobyric acid to cobinamide by the addition of aminopropanol on the F carboxylic group.</text>
</comment>
<protein>
    <recommendedName>
        <fullName evidence="5 11">Probable cobalamin biosynthesis protein CobD</fullName>
    </recommendedName>
</protein>
<accession>A0ABZ3H160</accession>
<evidence type="ECO:0000256" key="7">
    <source>
        <dbReference type="ARBA" id="ARBA00022573"/>
    </source>
</evidence>
<dbReference type="NCBIfam" id="TIGR00380">
    <property type="entry name" value="cobal_cbiB"/>
    <property type="match status" value="1"/>
</dbReference>
<evidence type="ECO:0000256" key="5">
    <source>
        <dbReference type="ARBA" id="ARBA00016185"/>
    </source>
</evidence>
<dbReference type="RefSeq" id="WP_346297619.1">
    <property type="nucleotide sequence ID" value="NZ_CP087714.1"/>
</dbReference>
<evidence type="ECO:0000256" key="3">
    <source>
        <dbReference type="ARBA" id="ARBA00004953"/>
    </source>
</evidence>
<feature type="transmembrane region" description="Helical" evidence="11">
    <location>
        <begin position="39"/>
        <end position="60"/>
    </location>
</feature>
<evidence type="ECO:0000256" key="11">
    <source>
        <dbReference type="HAMAP-Rule" id="MF_00024"/>
    </source>
</evidence>
<evidence type="ECO:0000256" key="10">
    <source>
        <dbReference type="ARBA" id="ARBA00023136"/>
    </source>
</evidence>
<evidence type="ECO:0000256" key="1">
    <source>
        <dbReference type="ARBA" id="ARBA00003384"/>
    </source>
</evidence>
<comment type="pathway">
    <text evidence="3 11">Cofactor biosynthesis; adenosylcobalamin biosynthesis.</text>
</comment>
<comment type="similarity">
    <text evidence="4 11">Belongs to the CobD/CbiB family.</text>
</comment>
<name>A0ABZ3H160_GEOAI</name>
<feature type="transmembrane region" description="Helical" evidence="11">
    <location>
        <begin position="142"/>
        <end position="166"/>
    </location>
</feature>
<evidence type="ECO:0000256" key="2">
    <source>
        <dbReference type="ARBA" id="ARBA00004651"/>
    </source>
</evidence>
<evidence type="ECO:0000313" key="12">
    <source>
        <dbReference type="EMBL" id="XAT63263.1"/>
    </source>
</evidence>
<keyword evidence="8 11" id="KW-0812">Transmembrane</keyword>
<keyword evidence="13" id="KW-1185">Reference proteome</keyword>
<sequence length="277" mass="30513">MFELLLAISFELVRAEPPEKIHPTVWFGRIVGFLDNILPASVLSGLIPPVLTVSVAILLAGTAQFIQEPFRTLFSAYLLYSAISVRSMIEHAMACIQDGRPNASMVGRIVSRDVDSLEDWQLNSAVIESVAENFVDGVLAPLLYYSVFGVYGALVYRAVNTCDAMLGYRKGKYERFGKISARFDDVLNYIPSRLSLLLFMVLNRRSFLCGLKFNPKLNGHAIPAMAGLLGIKLEKPGSYSINCGREPDANDVVRAVHYFKVLSGMTVILALISGMLV</sequence>
<evidence type="ECO:0000313" key="13">
    <source>
        <dbReference type="Proteomes" id="UP001492541"/>
    </source>
</evidence>
<dbReference type="Proteomes" id="UP001492541">
    <property type="component" value="Chromosome"/>
</dbReference>
<dbReference type="GeneID" id="90449697"/>
<keyword evidence="10 11" id="KW-0472">Membrane</keyword>
<proteinExistence type="inferred from homology"/>
<reference evidence="12 13" key="1">
    <citation type="submission" date="2021-11" db="EMBL/GenBank/DDBJ databases">
        <title>Whole genome of Geoglobus acetivorans.</title>
        <authorList>
            <person name="Liu D."/>
        </authorList>
    </citation>
    <scope>NUCLEOTIDE SEQUENCE [LARGE SCALE GENOMIC DNA]</scope>
    <source>
        <strain evidence="12 13">SBH6</strain>
    </source>
</reference>
<dbReference type="EMBL" id="CP087714">
    <property type="protein sequence ID" value="XAT63263.1"/>
    <property type="molecule type" value="Genomic_DNA"/>
</dbReference>
<comment type="caution">
    <text evidence="11">Lacks conserved residue(s) required for the propagation of feature annotation.</text>
</comment>
<organism evidence="12 13">
    <name type="scientific">Geoglobus acetivorans</name>
    <dbReference type="NCBI Taxonomy" id="565033"/>
    <lineage>
        <taxon>Archaea</taxon>
        <taxon>Methanobacteriati</taxon>
        <taxon>Methanobacteriota</taxon>
        <taxon>Archaeoglobi</taxon>
        <taxon>Archaeoglobales</taxon>
        <taxon>Archaeoglobaceae</taxon>
        <taxon>Geoglobus</taxon>
    </lineage>
</organism>
<dbReference type="Pfam" id="PF03186">
    <property type="entry name" value="CobD_Cbib"/>
    <property type="match status" value="1"/>
</dbReference>
<dbReference type="HAMAP" id="MF_00024">
    <property type="entry name" value="CobD_CbiB"/>
    <property type="match status" value="1"/>
</dbReference>
<feature type="transmembrane region" description="Helical" evidence="11">
    <location>
        <begin position="72"/>
        <end position="89"/>
    </location>
</feature>
<dbReference type="PANTHER" id="PTHR34308:SF1">
    <property type="entry name" value="COBALAMIN BIOSYNTHESIS PROTEIN CBIB"/>
    <property type="match status" value="1"/>
</dbReference>